<dbReference type="EMBL" id="JAAGSC010000039">
    <property type="protein sequence ID" value="NDY95340.1"/>
    <property type="molecule type" value="Genomic_DNA"/>
</dbReference>
<keyword evidence="6" id="KW-0812">Transmembrane</keyword>
<dbReference type="RefSeq" id="WP_164210733.1">
    <property type="nucleotide sequence ID" value="NZ_JAAGSC010000039.1"/>
</dbReference>
<dbReference type="GO" id="GO:0006935">
    <property type="term" value="P:chemotaxis"/>
    <property type="evidence" value="ECO:0007669"/>
    <property type="project" value="UniProtKB-ARBA"/>
</dbReference>
<dbReference type="Proteomes" id="UP000484885">
    <property type="component" value="Unassembled WGS sequence"/>
</dbReference>
<dbReference type="PROSITE" id="PS50111">
    <property type="entry name" value="CHEMOTAXIS_TRANSDUC_2"/>
    <property type="match status" value="1"/>
</dbReference>
<dbReference type="SUPFAM" id="SSF58104">
    <property type="entry name" value="Methyl-accepting chemotaxis protein (MCP) signaling domain"/>
    <property type="match status" value="1"/>
</dbReference>
<dbReference type="GO" id="GO:0016020">
    <property type="term" value="C:membrane"/>
    <property type="evidence" value="ECO:0007669"/>
    <property type="project" value="UniProtKB-SubCell"/>
</dbReference>
<evidence type="ECO:0000256" key="6">
    <source>
        <dbReference type="SAM" id="Phobius"/>
    </source>
</evidence>
<feature type="coiled-coil region" evidence="4">
    <location>
        <begin position="328"/>
        <end position="355"/>
    </location>
</feature>
<organism evidence="8 9">
    <name type="scientific">Wenzhouxiangella limi</name>
    <dbReference type="NCBI Taxonomy" id="2707351"/>
    <lineage>
        <taxon>Bacteria</taxon>
        <taxon>Pseudomonadati</taxon>
        <taxon>Pseudomonadota</taxon>
        <taxon>Gammaproteobacteria</taxon>
        <taxon>Chromatiales</taxon>
        <taxon>Wenzhouxiangellaceae</taxon>
        <taxon>Wenzhouxiangella</taxon>
    </lineage>
</organism>
<protein>
    <submittedName>
        <fullName evidence="8">Chemotaxis protein</fullName>
    </submittedName>
</protein>
<evidence type="ECO:0000313" key="8">
    <source>
        <dbReference type="EMBL" id="NDY95340.1"/>
    </source>
</evidence>
<reference evidence="8 9" key="1">
    <citation type="submission" date="2020-02" db="EMBL/GenBank/DDBJ databases">
        <authorList>
            <person name="Zhang X.-Y."/>
        </authorList>
    </citation>
    <scope>NUCLEOTIDE SEQUENCE [LARGE SCALE GENOMIC DNA]</scope>
    <source>
        <strain evidence="8 9">C33</strain>
    </source>
</reference>
<feature type="transmembrane region" description="Helical" evidence="6">
    <location>
        <begin position="54"/>
        <end position="72"/>
    </location>
</feature>
<dbReference type="Pfam" id="PF00015">
    <property type="entry name" value="MCPsignal"/>
    <property type="match status" value="1"/>
</dbReference>
<sequence>MSSRKEGLELMQARDTGSTRESAGSARSMTLAIFAPAMLAVAGIGGLIGLNATSATLGAIVLAAAALSAWWMHHQQAEQARAAAAAAEAAAPDGALEQLVGESLPIWSRHIDHSNRYVEESVSGLMQQFSYLIDSLNQSVSASSETDGSDHVIGTLNSSQTDLSDAVNALRQTQQSRQQMLEELRQLKTFTTELQDMATEVVSIADHTNLLALNAGIESARAGEAGKGFSVVATEIRGLSSRSRETATQMTEKVTSIKKSIESTVDTAEQALSRSSEQLAETEQSIDHVITKSREVIGQLQQSSTNLREDAEGVRRVIEQLIVELQFQDRVSQILTQVSHNLRELEQEISEAKDADGRIHKLGFDADAWLAKMQASYTMLDQHRTHKGEEHQAEQDSEIEFF</sequence>
<comment type="caution">
    <text evidence="8">The sequence shown here is derived from an EMBL/GenBank/DDBJ whole genome shotgun (WGS) entry which is preliminary data.</text>
</comment>
<comment type="subcellular location">
    <subcellularLocation>
        <location evidence="1">Membrane</location>
    </subcellularLocation>
</comment>
<feature type="domain" description="Methyl-accepting transducer" evidence="7">
    <location>
        <begin position="120"/>
        <end position="317"/>
    </location>
</feature>
<dbReference type="PANTHER" id="PTHR32089:SF112">
    <property type="entry name" value="LYSOZYME-LIKE PROTEIN-RELATED"/>
    <property type="match status" value="1"/>
</dbReference>
<dbReference type="Gene3D" id="1.10.287.950">
    <property type="entry name" value="Methyl-accepting chemotaxis protein"/>
    <property type="match status" value="1"/>
</dbReference>
<name>A0A845UZJ2_9GAMM</name>
<proteinExistence type="predicted"/>
<gene>
    <name evidence="8" type="ORF">G3I74_06335</name>
</gene>
<evidence type="ECO:0000256" key="2">
    <source>
        <dbReference type="ARBA" id="ARBA00023224"/>
    </source>
</evidence>
<evidence type="ECO:0000256" key="1">
    <source>
        <dbReference type="ARBA" id="ARBA00004370"/>
    </source>
</evidence>
<dbReference type="AlphaFoldDB" id="A0A845UZJ2"/>
<keyword evidence="9" id="KW-1185">Reference proteome</keyword>
<dbReference type="GO" id="GO:0007165">
    <property type="term" value="P:signal transduction"/>
    <property type="evidence" value="ECO:0007669"/>
    <property type="project" value="UniProtKB-KW"/>
</dbReference>
<accession>A0A845UZJ2</accession>
<evidence type="ECO:0000256" key="3">
    <source>
        <dbReference type="PROSITE-ProRule" id="PRU00284"/>
    </source>
</evidence>
<dbReference type="InterPro" id="IPR004089">
    <property type="entry name" value="MCPsignal_dom"/>
</dbReference>
<evidence type="ECO:0000256" key="5">
    <source>
        <dbReference type="SAM" id="MobiDB-lite"/>
    </source>
</evidence>
<dbReference type="PANTHER" id="PTHR32089">
    <property type="entry name" value="METHYL-ACCEPTING CHEMOTAXIS PROTEIN MCPB"/>
    <property type="match status" value="1"/>
</dbReference>
<feature type="region of interest" description="Disordered" evidence="5">
    <location>
        <begin position="1"/>
        <end position="23"/>
    </location>
</feature>
<evidence type="ECO:0000256" key="4">
    <source>
        <dbReference type="SAM" id="Coils"/>
    </source>
</evidence>
<evidence type="ECO:0000259" key="7">
    <source>
        <dbReference type="PROSITE" id="PS50111"/>
    </source>
</evidence>
<keyword evidence="4" id="KW-0175">Coiled coil</keyword>
<keyword evidence="2 3" id="KW-0807">Transducer</keyword>
<keyword evidence="6" id="KW-0472">Membrane</keyword>
<feature type="coiled-coil region" evidence="4">
    <location>
        <begin position="258"/>
        <end position="285"/>
    </location>
</feature>
<evidence type="ECO:0000313" key="9">
    <source>
        <dbReference type="Proteomes" id="UP000484885"/>
    </source>
</evidence>
<keyword evidence="6" id="KW-1133">Transmembrane helix</keyword>
<feature type="transmembrane region" description="Helical" evidence="6">
    <location>
        <begin position="29"/>
        <end position="48"/>
    </location>
</feature>
<dbReference type="SMART" id="SM00283">
    <property type="entry name" value="MA"/>
    <property type="match status" value="1"/>
</dbReference>